<dbReference type="AlphaFoldDB" id="A0A1G7WMR5"/>
<protein>
    <submittedName>
        <fullName evidence="1">Uncharacterized protein</fullName>
    </submittedName>
</protein>
<dbReference type="EMBL" id="FNAN01000022">
    <property type="protein sequence ID" value="SDG72510.1"/>
    <property type="molecule type" value="Genomic_DNA"/>
</dbReference>
<organism evidence="1 2">
    <name type="scientific">Dyadobacter soli</name>
    <dbReference type="NCBI Taxonomy" id="659014"/>
    <lineage>
        <taxon>Bacteria</taxon>
        <taxon>Pseudomonadati</taxon>
        <taxon>Bacteroidota</taxon>
        <taxon>Cytophagia</taxon>
        <taxon>Cytophagales</taxon>
        <taxon>Spirosomataceae</taxon>
        <taxon>Dyadobacter</taxon>
    </lineage>
</organism>
<evidence type="ECO:0000313" key="2">
    <source>
        <dbReference type="Proteomes" id="UP000198748"/>
    </source>
</evidence>
<keyword evidence="2" id="KW-1185">Reference proteome</keyword>
<accession>A0A1G7WMR5</accession>
<evidence type="ECO:0000313" key="1">
    <source>
        <dbReference type="EMBL" id="SDG72510.1"/>
    </source>
</evidence>
<sequence>MSKRTEPTLFPELPNPQYELNVKQVKLFKFKSWNGRQVNIYVEPITDRTGRLIVMTAKKIFQRYFDGVSGGLYRFLASNDAGTIASVFEDSEDQEEYIHKHLAPIWDFFQESISGHLN</sequence>
<name>A0A1G7WMR5_9BACT</name>
<dbReference type="RefSeq" id="WP_143016962.1">
    <property type="nucleotide sequence ID" value="NZ_FNAN01000022.1"/>
</dbReference>
<proteinExistence type="predicted"/>
<reference evidence="2" key="1">
    <citation type="submission" date="2016-10" db="EMBL/GenBank/DDBJ databases">
        <authorList>
            <person name="Varghese N."/>
            <person name="Submissions S."/>
        </authorList>
    </citation>
    <scope>NUCLEOTIDE SEQUENCE [LARGE SCALE GENOMIC DNA]</scope>
    <source>
        <strain evidence="2">DSM 25329</strain>
    </source>
</reference>
<gene>
    <name evidence="1" type="ORF">SAMN04487996_12283</name>
</gene>
<dbReference type="Proteomes" id="UP000198748">
    <property type="component" value="Unassembled WGS sequence"/>
</dbReference>
<dbReference type="STRING" id="659014.SAMN04487996_12283"/>